<feature type="domain" description="Bro-N" evidence="1">
    <location>
        <begin position="4"/>
        <end position="123"/>
    </location>
</feature>
<reference evidence="2 3" key="1">
    <citation type="submission" date="2017-09" db="EMBL/GenBank/DDBJ databases">
        <title>Biodiversity and function of Thalassospira species in the particle-attached aromatic-hydrocarbon-degrading consortia from the surface seawater of the South China Sea.</title>
        <authorList>
            <person name="Dong C."/>
            <person name="Liu R."/>
            <person name="Shao Z."/>
        </authorList>
    </citation>
    <scope>NUCLEOTIDE SEQUENCE [LARGE SCALE GENOMIC DNA]</scope>
    <source>
        <strain evidence="2 3">CSC1P2</strain>
    </source>
</reference>
<dbReference type="SMART" id="SM01040">
    <property type="entry name" value="Bro-N"/>
    <property type="match status" value="1"/>
</dbReference>
<dbReference type="EMBL" id="NWTK01000002">
    <property type="protein sequence ID" value="PKR55439.1"/>
    <property type="molecule type" value="Genomic_DNA"/>
</dbReference>
<dbReference type="AlphaFoldDB" id="A0A2N3KXZ4"/>
<organism evidence="2 3">
    <name type="scientific">Thalassospira marina</name>
    <dbReference type="NCBI Taxonomy" id="2048283"/>
    <lineage>
        <taxon>Bacteria</taxon>
        <taxon>Pseudomonadati</taxon>
        <taxon>Pseudomonadota</taxon>
        <taxon>Alphaproteobacteria</taxon>
        <taxon>Rhodospirillales</taxon>
        <taxon>Thalassospiraceae</taxon>
        <taxon>Thalassospira</taxon>
    </lineage>
</organism>
<proteinExistence type="predicted"/>
<protein>
    <recommendedName>
        <fullName evidence="1">Bro-N domain-containing protein</fullName>
    </recommendedName>
</protein>
<comment type="caution">
    <text evidence="2">The sequence shown here is derived from an EMBL/GenBank/DDBJ whole genome shotgun (WGS) entry which is preliminary data.</text>
</comment>
<dbReference type="OrthoDB" id="9808959at2"/>
<dbReference type="Proteomes" id="UP000233597">
    <property type="component" value="Unassembled WGS sequence"/>
</dbReference>
<evidence type="ECO:0000313" key="3">
    <source>
        <dbReference type="Proteomes" id="UP000233597"/>
    </source>
</evidence>
<evidence type="ECO:0000313" key="2">
    <source>
        <dbReference type="EMBL" id="PKR55439.1"/>
    </source>
</evidence>
<name>A0A2N3KXZ4_9PROT</name>
<gene>
    <name evidence="2" type="ORF">COO20_04515</name>
</gene>
<dbReference type="PROSITE" id="PS51750">
    <property type="entry name" value="BRO_N"/>
    <property type="match status" value="1"/>
</dbReference>
<evidence type="ECO:0000259" key="1">
    <source>
        <dbReference type="PROSITE" id="PS51750"/>
    </source>
</evidence>
<dbReference type="Pfam" id="PF02498">
    <property type="entry name" value="Bro-N"/>
    <property type="match status" value="1"/>
</dbReference>
<sequence>MSAQLTLPESVRFQDTDLSIIDHNGTPWLTSSDLARALGYAHSNKITVLYNRVKDEFSDEMTLLLKLSTRGQVAPTKHRIFSPRGCHLIAMFARTERAKEFRKWVLDVLEGLAPVNPSFRPEQTRSTVKGGLTVEQQDEIKAMVKARADAAPKEHRASATIKCWSAIKKKFGCSYKDVPEHAFTDVVSLLARLELPGIAPAITQSNAVEPGLTRNGMAAMMIGGKVVIFDVTDIQPQEGDLAVFIHPQAGGDPFVSTSFGNSQSSPWGDRSTYLMPQKEKYGMSMAIALCLGKVVEVRGGAQ</sequence>
<dbReference type="InterPro" id="IPR003497">
    <property type="entry name" value="BRO_N_domain"/>
</dbReference>
<accession>A0A2N3KXZ4</accession>